<accession>A0A3M7RYV4</accession>
<dbReference type="EC" id="6.3.4.2" evidence="9"/>
<dbReference type="FunFam" id="3.40.50.880:FF:000005">
    <property type="entry name" value="CTP synthase"/>
    <property type="match status" value="1"/>
</dbReference>
<dbReference type="Proteomes" id="UP000276133">
    <property type="component" value="Unassembled WGS sequence"/>
</dbReference>
<evidence type="ECO:0000256" key="8">
    <source>
        <dbReference type="ARBA" id="ARBA00047781"/>
    </source>
</evidence>
<dbReference type="AlphaFoldDB" id="A0A3M7RYV4"/>
<dbReference type="NCBIfam" id="NF003792">
    <property type="entry name" value="PRK05380.1"/>
    <property type="match status" value="1"/>
</dbReference>
<evidence type="ECO:0000256" key="7">
    <source>
        <dbReference type="ARBA" id="ARBA00022975"/>
    </source>
</evidence>
<evidence type="ECO:0000256" key="6">
    <source>
        <dbReference type="ARBA" id="ARBA00022962"/>
    </source>
</evidence>
<gene>
    <name evidence="12" type="ORF">BpHYR1_040621</name>
</gene>
<feature type="domain" description="CTP synthase N-terminal" evidence="11">
    <location>
        <begin position="2"/>
        <end position="271"/>
    </location>
</feature>
<dbReference type="Gene3D" id="3.40.50.880">
    <property type="match status" value="1"/>
</dbReference>
<dbReference type="InterPro" id="IPR017926">
    <property type="entry name" value="GATASE"/>
</dbReference>
<comment type="caution">
    <text evidence="12">The sequence shown here is derived from an EMBL/GenBank/DDBJ whole genome shotgun (WGS) entry which is preliminary data.</text>
</comment>
<dbReference type="InterPro" id="IPR027417">
    <property type="entry name" value="P-loop_NTPase"/>
</dbReference>
<dbReference type="PANTHER" id="PTHR11550">
    <property type="entry name" value="CTP SYNTHASE"/>
    <property type="match status" value="1"/>
</dbReference>
<dbReference type="InterPro" id="IPR017456">
    <property type="entry name" value="CTP_synthase_N"/>
</dbReference>
<evidence type="ECO:0000313" key="12">
    <source>
        <dbReference type="EMBL" id="RNA28706.1"/>
    </source>
</evidence>
<dbReference type="PROSITE" id="PS51273">
    <property type="entry name" value="GATASE_TYPE_1"/>
    <property type="match status" value="1"/>
</dbReference>
<dbReference type="SUPFAM" id="SSF52540">
    <property type="entry name" value="P-loop containing nucleoside triphosphate hydrolases"/>
    <property type="match status" value="1"/>
</dbReference>
<feature type="domain" description="Glutamine amidotransferase" evidence="10">
    <location>
        <begin position="329"/>
        <end position="556"/>
    </location>
</feature>
<dbReference type="CDD" id="cd03113">
    <property type="entry name" value="CTPS_N"/>
    <property type="match status" value="1"/>
</dbReference>
<dbReference type="GO" id="GO:0042802">
    <property type="term" value="F:identical protein binding"/>
    <property type="evidence" value="ECO:0007669"/>
    <property type="project" value="TreeGrafter"/>
</dbReference>
<dbReference type="STRING" id="10195.A0A3M7RYV4"/>
<keyword evidence="4 9" id="KW-0547">Nucleotide-binding</keyword>
<dbReference type="InterPro" id="IPR033828">
    <property type="entry name" value="GATase1_CTP_Synthase"/>
</dbReference>
<dbReference type="Pfam" id="PF00117">
    <property type="entry name" value="GATase"/>
    <property type="match status" value="1"/>
</dbReference>
<keyword evidence="5 9" id="KW-0067">ATP-binding</keyword>
<comment type="catalytic activity">
    <reaction evidence="8 9">
        <text>UTP + L-glutamine + ATP + H2O = CTP + L-glutamate + ADP + phosphate + 2 H(+)</text>
        <dbReference type="Rhea" id="RHEA:26426"/>
        <dbReference type="ChEBI" id="CHEBI:15377"/>
        <dbReference type="ChEBI" id="CHEBI:15378"/>
        <dbReference type="ChEBI" id="CHEBI:29985"/>
        <dbReference type="ChEBI" id="CHEBI:30616"/>
        <dbReference type="ChEBI" id="CHEBI:37563"/>
        <dbReference type="ChEBI" id="CHEBI:43474"/>
        <dbReference type="ChEBI" id="CHEBI:46398"/>
        <dbReference type="ChEBI" id="CHEBI:58359"/>
        <dbReference type="ChEBI" id="CHEBI:456216"/>
        <dbReference type="EC" id="6.3.4.2"/>
    </reaction>
</comment>
<keyword evidence="7 9" id="KW-0665">Pyrimidine biosynthesis</keyword>
<keyword evidence="6 9" id="KW-0315">Glutamine amidotransferase</keyword>
<protein>
    <recommendedName>
        <fullName evidence="9">CTP synthase</fullName>
        <ecNumber evidence="9">6.3.4.2</ecNumber>
    </recommendedName>
    <alternativeName>
        <fullName evidence="9">UTP--ammonia ligase</fullName>
    </alternativeName>
</protein>
<dbReference type="InterPro" id="IPR004468">
    <property type="entry name" value="CTP_synthase"/>
</dbReference>
<dbReference type="CDD" id="cd01746">
    <property type="entry name" value="GATase1_CTP_Synthase"/>
    <property type="match status" value="1"/>
</dbReference>
<keyword evidence="3 9" id="KW-0436">Ligase</keyword>
<evidence type="ECO:0000313" key="13">
    <source>
        <dbReference type="Proteomes" id="UP000276133"/>
    </source>
</evidence>
<dbReference type="Pfam" id="PF06418">
    <property type="entry name" value="CTP_synth_N"/>
    <property type="match status" value="1"/>
</dbReference>
<dbReference type="UniPathway" id="UPA00159">
    <property type="reaction ID" value="UER00277"/>
</dbReference>
<evidence type="ECO:0000256" key="2">
    <source>
        <dbReference type="ARBA" id="ARBA00007533"/>
    </source>
</evidence>
<comment type="function">
    <text evidence="9">Catalyzes the ATP-dependent amination of UTP to CTP with either L-glutamine or ammonia as the source of nitrogen.</text>
</comment>
<evidence type="ECO:0000256" key="4">
    <source>
        <dbReference type="ARBA" id="ARBA00022741"/>
    </source>
</evidence>
<dbReference type="GO" id="GO:0003883">
    <property type="term" value="F:CTP synthase activity"/>
    <property type="evidence" value="ECO:0007669"/>
    <property type="project" value="UniProtKB-UniRule"/>
</dbReference>
<dbReference type="FunFam" id="3.40.50.300:FF:000207">
    <property type="entry name" value="CTP synthase"/>
    <property type="match status" value="1"/>
</dbReference>
<sequence length="614" mass="69260">MKYILVTGGVISGVGKGVISSSIGSVLKCCGLRVTSIKIDPYINIDAGTFSPFEHGEVFVLDDGGEVDLDLGNYERFLDVDLNKDNNITTGKIYQHVINKERRGDYLGKTVQVIPHITDAIQEWVEKVSKVSVDPNDPAEPEICIIELGGTIGDIEGMPFIEAFRQFQFRVKRENFCNVHVSLVPIQNGEHKTKPTQNSVKELRGLGISPDILICRCTTPFPESARDKISMFSHVEKDQVICLPDVNNIYKVPLILYQHKLAEFFAEKLSINNIKEKLYEASLMPKIDVDNLKISEGIMKKWIELCDRTESLSKIVEIALVGKYTSQADTYASIIKALDHAGLESNRKVKILFIDSSDLEQSTKLEDPVKFHQAWQSICRTHGILVPGGFGIRGTEGMIAAANWARTTKKPYLGICLGFQCAVIEFCRSVLDLNKATSSEFDKNAEHQVVIEMPEHNQGQMGGTMRLGKRKTIFKETDSILRKLYGNTEYVDERHRHRYEVNPKYVKDLESNGMIFTGQSEDGNRMEIMELKSHPYYVGVQYHPEYLSRPTRPSAPYVGFILAACNKLDSYMKKFEIDPLNTPGQIAANGRKYFYLHTFDESTAQLSTKFQENL</sequence>
<dbReference type="GO" id="GO:0005737">
    <property type="term" value="C:cytoplasm"/>
    <property type="evidence" value="ECO:0007669"/>
    <property type="project" value="TreeGrafter"/>
</dbReference>
<comment type="pathway">
    <text evidence="1 9">Pyrimidine metabolism; CTP biosynthesis via de novo pathway; CTP from UDP: step 2/2.</text>
</comment>
<dbReference type="NCBIfam" id="TIGR00337">
    <property type="entry name" value="PyrG"/>
    <property type="match status" value="1"/>
</dbReference>
<dbReference type="GO" id="GO:0097268">
    <property type="term" value="C:cytoophidium"/>
    <property type="evidence" value="ECO:0007669"/>
    <property type="project" value="TreeGrafter"/>
</dbReference>
<dbReference type="EMBL" id="REGN01002352">
    <property type="protein sequence ID" value="RNA28706.1"/>
    <property type="molecule type" value="Genomic_DNA"/>
</dbReference>
<evidence type="ECO:0000256" key="3">
    <source>
        <dbReference type="ARBA" id="ARBA00022598"/>
    </source>
</evidence>
<dbReference type="PANTHER" id="PTHR11550:SF0">
    <property type="entry name" value="CTP SYNTHASE-RELATED"/>
    <property type="match status" value="1"/>
</dbReference>
<keyword evidence="13" id="KW-1185">Reference proteome</keyword>
<evidence type="ECO:0000256" key="1">
    <source>
        <dbReference type="ARBA" id="ARBA00005171"/>
    </source>
</evidence>
<dbReference type="InterPro" id="IPR029062">
    <property type="entry name" value="Class_I_gatase-like"/>
</dbReference>
<evidence type="ECO:0000259" key="10">
    <source>
        <dbReference type="Pfam" id="PF00117"/>
    </source>
</evidence>
<proteinExistence type="inferred from homology"/>
<dbReference type="GO" id="GO:0044210">
    <property type="term" value="P:'de novo' CTP biosynthetic process"/>
    <property type="evidence" value="ECO:0007669"/>
    <property type="project" value="UniProtKB-UniRule"/>
</dbReference>
<evidence type="ECO:0000256" key="9">
    <source>
        <dbReference type="RuleBase" id="RU810713"/>
    </source>
</evidence>
<comment type="similarity">
    <text evidence="2 9">Belongs to the CTP synthase family.</text>
</comment>
<evidence type="ECO:0000256" key="5">
    <source>
        <dbReference type="ARBA" id="ARBA00022840"/>
    </source>
</evidence>
<reference evidence="12 13" key="1">
    <citation type="journal article" date="2018" name="Sci. Rep.">
        <title>Genomic signatures of local adaptation to the degree of environmental predictability in rotifers.</title>
        <authorList>
            <person name="Franch-Gras L."/>
            <person name="Hahn C."/>
            <person name="Garcia-Roger E.M."/>
            <person name="Carmona M.J."/>
            <person name="Serra M."/>
            <person name="Gomez A."/>
        </authorList>
    </citation>
    <scope>NUCLEOTIDE SEQUENCE [LARGE SCALE GENOMIC DNA]</scope>
    <source>
        <strain evidence="12">HYR1</strain>
    </source>
</reference>
<evidence type="ECO:0000259" key="11">
    <source>
        <dbReference type="Pfam" id="PF06418"/>
    </source>
</evidence>
<dbReference type="SUPFAM" id="SSF52317">
    <property type="entry name" value="Class I glutamine amidotransferase-like"/>
    <property type="match status" value="1"/>
</dbReference>
<name>A0A3M7RYV4_BRAPC</name>
<dbReference type="GO" id="GO:0019856">
    <property type="term" value="P:pyrimidine nucleobase biosynthetic process"/>
    <property type="evidence" value="ECO:0007669"/>
    <property type="project" value="TreeGrafter"/>
</dbReference>
<dbReference type="OrthoDB" id="1739076at2759"/>
<dbReference type="GO" id="GO:0005524">
    <property type="term" value="F:ATP binding"/>
    <property type="evidence" value="ECO:0007669"/>
    <property type="project" value="UniProtKB-KW"/>
</dbReference>
<dbReference type="Gene3D" id="3.40.50.300">
    <property type="entry name" value="P-loop containing nucleotide triphosphate hydrolases"/>
    <property type="match status" value="1"/>
</dbReference>
<organism evidence="12 13">
    <name type="scientific">Brachionus plicatilis</name>
    <name type="common">Marine rotifer</name>
    <name type="synonym">Brachionus muelleri</name>
    <dbReference type="NCBI Taxonomy" id="10195"/>
    <lineage>
        <taxon>Eukaryota</taxon>
        <taxon>Metazoa</taxon>
        <taxon>Spiralia</taxon>
        <taxon>Gnathifera</taxon>
        <taxon>Rotifera</taxon>
        <taxon>Eurotatoria</taxon>
        <taxon>Monogononta</taxon>
        <taxon>Pseudotrocha</taxon>
        <taxon>Ploima</taxon>
        <taxon>Brachionidae</taxon>
        <taxon>Brachionus</taxon>
    </lineage>
</organism>